<organism evidence="16 17">
    <name type="scientific">Actinomycetospora aeridis</name>
    <dbReference type="NCBI Taxonomy" id="3129231"/>
    <lineage>
        <taxon>Bacteria</taxon>
        <taxon>Bacillati</taxon>
        <taxon>Actinomycetota</taxon>
        <taxon>Actinomycetes</taxon>
        <taxon>Pseudonocardiales</taxon>
        <taxon>Pseudonocardiaceae</taxon>
        <taxon>Actinomycetospora</taxon>
    </lineage>
</organism>
<evidence type="ECO:0000313" key="17">
    <source>
        <dbReference type="Proteomes" id="UP001370100"/>
    </source>
</evidence>
<keyword evidence="7 12" id="KW-0812">Transmembrane</keyword>
<feature type="transmembrane region" description="Helical" evidence="12">
    <location>
        <begin position="565"/>
        <end position="587"/>
    </location>
</feature>
<feature type="domain" description="Arabinosyltransferase C-terminal" evidence="14">
    <location>
        <begin position="852"/>
        <end position="1055"/>
    </location>
</feature>
<feature type="transmembrane region" description="Helical" evidence="12">
    <location>
        <begin position="296"/>
        <end position="317"/>
    </location>
</feature>
<dbReference type="InterPro" id="IPR007680">
    <property type="entry name" value="Arabino_trans_central"/>
</dbReference>
<evidence type="ECO:0000256" key="7">
    <source>
        <dbReference type="ARBA" id="ARBA00022692"/>
    </source>
</evidence>
<feature type="transmembrane region" description="Helical" evidence="12">
    <location>
        <begin position="624"/>
        <end position="646"/>
    </location>
</feature>
<evidence type="ECO:0000313" key="16">
    <source>
        <dbReference type="EMBL" id="MEJ2886628.1"/>
    </source>
</evidence>
<sequence length="1097" mass="117249">MSTDVRPQWQAVDDDLPRPPRDRLRSACRTVAVIAGLVAIVGALVLPFAPVEVSTPEVRWPVDPRDPAPTMLMLTAYEPADLEVRFSCRAARAAAATPDGVVLSTMGPDSRDARTDALTIRSRPDGLTVRSGGDDLWAGPLPEGDCRFVVSGDAAAMRVALDGAVVSEVRSRLPEPIPADEITPEERDELLPEAEPEAELLTPLPDVDALRSSVPPGPDLTADDLSVRLTADDAFDHSPSGVKSALIVVIVLALVVGAVAMTVLALAAAYPRWTDRERGPPGARVVAWLRPRLTPWALPPLLLDLVVVGVLVAWLYLAPITDDDGYYSAMAANVPFSGYVPNVYQLYNQGFTPFSWPYYALSWWQETNGVGSVTLRIPALVLGIATWFVARAFVHRAVAGGRRWLPTVALLVLAVAYLSWWLPYDMGTRPEPVVAFFTVATLLAVAVGLERRRLALLGLAVGLGTAGLMAAPTGFITLAPLLVAAPAAWRLVREGSATWLAVAGRWVVIIAPGAVGSLLGFSDGAYRDFVRSQDIFAPIQRATTWYEELGRYAVLLSTDNHFGSYARRAAVVVCLLALVWFLVLLVAARARDLRVPARLPLAGWSTLLAFALLLPTPSKPTHHFGAFAGLGAVFLALLLVLGPQLLAALDRARRVPQAALVGAGVATVLVAALAWHGRAMWPHGWGLGQPADGNYPSVGGVELDQPLWWLLVLAVVTGLVVLGLHLLAPDRRRLALAGAVPVTVVVLLLAITVWTVGDFVRAADRTATTWSPQVDAWRDPTGTRCGLAGQIDVLDDRGARALAPAVLPGAAPPPPLVGVDAPDAPAPEDRPEAFVPGAFLPDSPPPDDLPPDVPVFGSFLVPRLGADADARTGTSTTDWYRLNPSAADQGLAVAVSGRLREDDVSLRVEYGRETPGGFAPLGSRSIGDEENTVEWRTVPLVDEAEPPDGADAVRLVADDRATDTGGWLAFSAPVERRWVPLQEFLPPGGAVGVAWQIKSLFPCQRQPVQQAGITEPAVAAIGFGVTPEAALADWTFSPERGGLLGHAQREAEVSLLITRVRDVGEQVDDVHVWQYREPYPSDGYALIRNRETVSGRP</sequence>
<evidence type="ECO:0000256" key="1">
    <source>
        <dbReference type="ARBA" id="ARBA00003001"/>
    </source>
</evidence>
<evidence type="ECO:0000256" key="9">
    <source>
        <dbReference type="ARBA" id="ARBA00023136"/>
    </source>
</evidence>
<dbReference type="InterPro" id="IPR040920">
    <property type="entry name" value="Arabino_trans_N"/>
</dbReference>
<feature type="transmembrane region" description="Helical" evidence="12">
    <location>
        <begin position="404"/>
        <end position="421"/>
    </location>
</feature>
<dbReference type="Pfam" id="PF17689">
    <property type="entry name" value="Arabino_trans_N"/>
    <property type="match status" value="1"/>
</dbReference>
<feature type="transmembrane region" description="Helical" evidence="12">
    <location>
        <begin position="456"/>
        <end position="483"/>
    </location>
</feature>
<evidence type="ECO:0000256" key="11">
    <source>
        <dbReference type="SAM" id="MobiDB-lite"/>
    </source>
</evidence>
<gene>
    <name evidence="16" type="ORF">WCD41_09225</name>
</gene>
<feature type="transmembrane region" description="Helical" evidence="12">
    <location>
        <begin position="599"/>
        <end position="618"/>
    </location>
</feature>
<dbReference type="Pfam" id="PF14896">
    <property type="entry name" value="Arabino_trans_C"/>
    <property type="match status" value="1"/>
</dbReference>
<dbReference type="Proteomes" id="UP001370100">
    <property type="component" value="Unassembled WGS sequence"/>
</dbReference>
<dbReference type="InterPro" id="IPR032731">
    <property type="entry name" value="Arabino_trans_C"/>
</dbReference>
<evidence type="ECO:0000256" key="2">
    <source>
        <dbReference type="ARBA" id="ARBA00004651"/>
    </source>
</evidence>
<dbReference type="Gene3D" id="2.60.120.610">
    <property type="entry name" value="arabinofuranosyltransferase like domain"/>
    <property type="match status" value="1"/>
</dbReference>
<dbReference type="InterPro" id="IPR027451">
    <property type="entry name" value="EmbABC_dom1"/>
</dbReference>
<feature type="transmembrane region" description="Helical" evidence="12">
    <location>
        <begin position="707"/>
        <end position="727"/>
    </location>
</feature>
<feature type="transmembrane region" description="Helical" evidence="12">
    <location>
        <begin position="373"/>
        <end position="392"/>
    </location>
</feature>
<reference evidence="16 17" key="1">
    <citation type="submission" date="2024-03" db="EMBL/GenBank/DDBJ databases">
        <title>Actinomycetospora sp. OC33-EN06, a novel actinomycete isolated from wild orchid (Aerides multiflora).</title>
        <authorList>
            <person name="Suriyachadkun C."/>
        </authorList>
    </citation>
    <scope>NUCLEOTIDE SEQUENCE [LARGE SCALE GENOMIC DNA]</scope>
    <source>
        <strain evidence="16 17">OC33-EN06</strain>
    </source>
</reference>
<keyword evidence="5" id="KW-0328">Glycosyltransferase</keyword>
<dbReference type="Gene3D" id="2.60.120.940">
    <property type="entry name" value="EmbC, C-terminal domain, subdomain 2"/>
    <property type="match status" value="1"/>
</dbReference>
<evidence type="ECO:0000256" key="3">
    <source>
        <dbReference type="ARBA" id="ARBA00008195"/>
    </source>
</evidence>
<name>A0ABU8N4L0_9PSEU</name>
<dbReference type="InterPro" id="IPR042486">
    <property type="entry name" value="Arabino_trans_C_2"/>
</dbReference>
<keyword evidence="4" id="KW-1003">Cell membrane</keyword>
<evidence type="ECO:0000256" key="10">
    <source>
        <dbReference type="ARBA" id="ARBA00023316"/>
    </source>
</evidence>
<evidence type="ECO:0000259" key="15">
    <source>
        <dbReference type="Pfam" id="PF17689"/>
    </source>
</evidence>
<feature type="domain" description="Arabinofuranosyltransferase central" evidence="13">
    <location>
        <begin position="239"/>
        <end position="720"/>
    </location>
</feature>
<feature type="transmembrane region" description="Helical" evidence="12">
    <location>
        <begin position="734"/>
        <end position="756"/>
    </location>
</feature>
<dbReference type="RefSeq" id="WP_337713102.1">
    <property type="nucleotide sequence ID" value="NZ_JBBEGL010000002.1"/>
</dbReference>
<dbReference type="EMBL" id="JBBEGL010000002">
    <property type="protein sequence ID" value="MEJ2886628.1"/>
    <property type="molecule type" value="Genomic_DNA"/>
</dbReference>
<feature type="transmembrane region" description="Helical" evidence="12">
    <location>
        <begin position="433"/>
        <end position="449"/>
    </location>
</feature>
<comment type="similarity">
    <text evidence="3">Belongs to the emb family.</text>
</comment>
<keyword evidence="17" id="KW-1185">Reference proteome</keyword>
<comment type="caution">
    <text evidence="16">The sequence shown here is derived from an EMBL/GenBank/DDBJ whole genome shotgun (WGS) entry which is preliminary data.</text>
</comment>
<feature type="domain" description="Arabinosyltransferas concanavalin like" evidence="15">
    <location>
        <begin position="55"/>
        <end position="165"/>
    </location>
</feature>
<proteinExistence type="inferred from homology"/>
<evidence type="ECO:0000256" key="6">
    <source>
        <dbReference type="ARBA" id="ARBA00022679"/>
    </source>
</evidence>
<evidence type="ECO:0000256" key="8">
    <source>
        <dbReference type="ARBA" id="ARBA00022989"/>
    </source>
</evidence>
<evidence type="ECO:0000259" key="13">
    <source>
        <dbReference type="Pfam" id="PF04602"/>
    </source>
</evidence>
<evidence type="ECO:0000256" key="4">
    <source>
        <dbReference type="ARBA" id="ARBA00022475"/>
    </source>
</evidence>
<feature type="region of interest" description="Disordered" evidence="11">
    <location>
        <begin position="1"/>
        <end position="21"/>
    </location>
</feature>
<keyword evidence="9 12" id="KW-0472">Membrane</keyword>
<accession>A0ABU8N4L0</accession>
<feature type="transmembrane region" description="Helical" evidence="12">
    <location>
        <begin position="27"/>
        <end position="49"/>
    </location>
</feature>
<dbReference type="Pfam" id="PF04602">
    <property type="entry name" value="Arabinose_trans"/>
    <property type="match status" value="1"/>
</dbReference>
<evidence type="ECO:0000256" key="12">
    <source>
        <dbReference type="SAM" id="Phobius"/>
    </source>
</evidence>
<feature type="transmembrane region" description="Helical" evidence="12">
    <location>
        <begin position="245"/>
        <end position="270"/>
    </location>
</feature>
<comment type="subcellular location">
    <subcellularLocation>
        <location evidence="2">Cell membrane</location>
        <topology evidence="2">Multi-pass membrane protein</topology>
    </subcellularLocation>
</comment>
<evidence type="ECO:0000259" key="14">
    <source>
        <dbReference type="Pfam" id="PF14896"/>
    </source>
</evidence>
<keyword evidence="6" id="KW-0808">Transferase</keyword>
<comment type="function">
    <text evidence="1">Arabinosyl transferase responsible for the polymerization of arabinose into the arabinan of arabinogalactan.</text>
</comment>
<keyword evidence="8 12" id="KW-1133">Transmembrane helix</keyword>
<feature type="transmembrane region" description="Helical" evidence="12">
    <location>
        <begin position="658"/>
        <end position="677"/>
    </location>
</feature>
<keyword evidence="10" id="KW-0961">Cell wall biogenesis/degradation</keyword>
<evidence type="ECO:0000256" key="5">
    <source>
        <dbReference type="ARBA" id="ARBA00022676"/>
    </source>
</evidence>
<protein>
    <submittedName>
        <fullName evidence="16">Arabinosyltransferase domain-containing protein</fullName>
    </submittedName>
</protein>